<dbReference type="Pfam" id="PF03544">
    <property type="entry name" value="TonB_C"/>
    <property type="match status" value="1"/>
</dbReference>
<evidence type="ECO:0000256" key="2">
    <source>
        <dbReference type="SAM" id="SignalP"/>
    </source>
</evidence>
<proteinExistence type="predicted"/>
<sequence length="278" mass="30030">MALYQWMIAGILALGLSTGAHAAARPRAEGSMLVQGTIEVDTQGAVTRFSLDHRDALPADVVKMLDGTIPLWRFEPVRVDGQPVAARSDMNVRVVLKPLEKGKYSLGVNGATFGDRSAPKETRPVSKKLTPPDYPIGAGMQRGEGTVYVVVKVGRDGNVEDAIDEQVNLTGYNKSYRESVRAELAKAARMGARRWHFDPPTAGEKVDAPYWTVRVPVVFSLGLPGPPKPGQWEVYEPGPRKQVPWDDSNKDIAFSPDALPPGAAHTIGDGLRMLGAAP</sequence>
<evidence type="ECO:0000313" key="5">
    <source>
        <dbReference type="Proteomes" id="UP000639274"/>
    </source>
</evidence>
<organism evidence="4 5">
    <name type="scientific">Agrilutibacter solisilvae</name>
    <dbReference type="NCBI Taxonomy" id="2763317"/>
    <lineage>
        <taxon>Bacteria</taxon>
        <taxon>Pseudomonadati</taxon>
        <taxon>Pseudomonadota</taxon>
        <taxon>Gammaproteobacteria</taxon>
        <taxon>Lysobacterales</taxon>
        <taxon>Lysobacteraceae</taxon>
        <taxon>Agrilutibacter</taxon>
    </lineage>
</organism>
<feature type="domain" description="TonB C-terminal" evidence="3">
    <location>
        <begin position="131"/>
        <end position="220"/>
    </location>
</feature>
<evidence type="ECO:0000259" key="3">
    <source>
        <dbReference type="Pfam" id="PF03544"/>
    </source>
</evidence>
<feature type="signal peptide" evidence="2">
    <location>
        <begin position="1"/>
        <end position="22"/>
    </location>
</feature>
<protein>
    <submittedName>
        <fullName evidence="4">Energy transducer TonB</fullName>
    </submittedName>
</protein>
<gene>
    <name evidence="4" type="ORF">I8J32_005505</name>
</gene>
<dbReference type="KEGG" id="lsf:I8J32_005505"/>
<feature type="region of interest" description="Disordered" evidence="1">
    <location>
        <begin position="115"/>
        <end position="137"/>
    </location>
</feature>
<dbReference type="InterPro" id="IPR037682">
    <property type="entry name" value="TonB_C"/>
</dbReference>
<dbReference type="Gene3D" id="3.30.1150.10">
    <property type="match status" value="1"/>
</dbReference>
<name>A0A975AT12_9GAMM</name>
<keyword evidence="2" id="KW-0732">Signal</keyword>
<dbReference type="GO" id="GO:0055085">
    <property type="term" value="P:transmembrane transport"/>
    <property type="evidence" value="ECO:0007669"/>
    <property type="project" value="InterPro"/>
</dbReference>
<accession>A0A975AT12</accession>
<feature type="chain" id="PRO_5037031944" evidence="2">
    <location>
        <begin position="23"/>
        <end position="278"/>
    </location>
</feature>
<evidence type="ECO:0000313" key="4">
    <source>
        <dbReference type="EMBL" id="QSX79327.1"/>
    </source>
</evidence>
<evidence type="ECO:0000256" key="1">
    <source>
        <dbReference type="SAM" id="MobiDB-lite"/>
    </source>
</evidence>
<keyword evidence="5" id="KW-1185">Reference proteome</keyword>
<dbReference type="EMBL" id="CP071518">
    <property type="protein sequence ID" value="QSX79327.1"/>
    <property type="molecule type" value="Genomic_DNA"/>
</dbReference>
<dbReference type="Proteomes" id="UP000639274">
    <property type="component" value="Chromosome"/>
</dbReference>
<dbReference type="SUPFAM" id="SSF74653">
    <property type="entry name" value="TolA/TonB C-terminal domain"/>
    <property type="match status" value="1"/>
</dbReference>
<reference evidence="4 5" key="1">
    <citation type="submission" date="2021-03" db="EMBL/GenBank/DDBJ databases">
        <title>Lysobacter sp. nov. isolated from soil of gangwondo yeongwol, south Korea.</title>
        <authorList>
            <person name="Kim K.R."/>
            <person name="Kim K.H."/>
            <person name="Jeon C.O."/>
        </authorList>
    </citation>
    <scope>NUCLEOTIDE SEQUENCE [LARGE SCALE GENOMIC DNA]</scope>
    <source>
        <strain evidence="4 5">R19</strain>
    </source>
</reference>
<dbReference type="AlphaFoldDB" id="A0A975AT12"/>